<protein>
    <submittedName>
        <fullName evidence="9">MgtC/SapB family protein</fullName>
    </submittedName>
</protein>
<dbReference type="PRINTS" id="PR01837">
    <property type="entry name" value="MGTCSAPBPROT"/>
</dbReference>
<evidence type="ECO:0000256" key="4">
    <source>
        <dbReference type="ARBA" id="ARBA00022989"/>
    </source>
</evidence>
<keyword evidence="5 6" id="KW-0472">Membrane</keyword>
<evidence type="ECO:0000259" key="7">
    <source>
        <dbReference type="Pfam" id="PF02308"/>
    </source>
</evidence>
<dbReference type="Proteomes" id="UP001596201">
    <property type="component" value="Unassembled WGS sequence"/>
</dbReference>
<comment type="caution">
    <text evidence="9">The sequence shown here is derived from an EMBL/GenBank/DDBJ whole genome shotgun (WGS) entry which is preliminary data.</text>
</comment>
<evidence type="ECO:0000256" key="6">
    <source>
        <dbReference type="SAM" id="Phobius"/>
    </source>
</evidence>
<evidence type="ECO:0000313" key="10">
    <source>
        <dbReference type="Proteomes" id="UP001596201"/>
    </source>
</evidence>
<feature type="transmembrane region" description="Helical" evidence="6">
    <location>
        <begin position="226"/>
        <end position="244"/>
    </location>
</feature>
<feature type="transmembrane region" description="Helical" evidence="6">
    <location>
        <begin position="200"/>
        <end position="219"/>
    </location>
</feature>
<organism evidence="9 10">
    <name type="scientific">Salinirubrum litoreum</name>
    <dbReference type="NCBI Taxonomy" id="1126234"/>
    <lineage>
        <taxon>Archaea</taxon>
        <taxon>Methanobacteriati</taxon>
        <taxon>Methanobacteriota</taxon>
        <taxon>Stenosarchaea group</taxon>
        <taxon>Halobacteria</taxon>
        <taxon>Halobacteriales</taxon>
        <taxon>Haloferacaceae</taxon>
        <taxon>Salinirubrum</taxon>
    </lineage>
</organism>
<feature type="domain" description="MgtC/SapB/SrpB/YhiD N-terminal" evidence="7">
    <location>
        <begin position="41"/>
        <end position="158"/>
    </location>
</feature>
<evidence type="ECO:0000259" key="8">
    <source>
        <dbReference type="Pfam" id="PF13194"/>
    </source>
</evidence>
<dbReference type="RefSeq" id="WP_227229524.1">
    <property type="nucleotide sequence ID" value="NZ_JAJCVJ010000002.1"/>
</dbReference>
<feature type="transmembrane region" description="Helical" evidence="6">
    <location>
        <begin position="417"/>
        <end position="437"/>
    </location>
</feature>
<evidence type="ECO:0000256" key="5">
    <source>
        <dbReference type="ARBA" id="ARBA00023136"/>
    </source>
</evidence>
<accession>A0ABD5RB89</accession>
<feature type="transmembrane region" description="Helical" evidence="6">
    <location>
        <begin position="289"/>
        <end position="308"/>
    </location>
</feature>
<evidence type="ECO:0000313" key="9">
    <source>
        <dbReference type="EMBL" id="MFC5367262.1"/>
    </source>
</evidence>
<feature type="transmembrane region" description="Helical" evidence="6">
    <location>
        <begin position="35"/>
        <end position="52"/>
    </location>
</feature>
<dbReference type="Pfam" id="PF02308">
    <property type="entry name" value="MgtC"/>
    <property type="match status" value="1"/>
</dbReference>
<feature type="transmembrane region" description="Helical" evidence="6">
    <location>
        <begin position="112"/>
        <end position="133"/>
    </location>
</feature>
<dbReference type="AlphaFoldDB" id="A0ABD5RB89"/>
<feature type="transmembrane region" description="Helical" evidence="6">
    <location>
        <begin position="386"/>
        <end position="405"/>
    </location>
</feature>
<feature type="transmembrane region" description="Helical" evidence="6">
    <location>
        <begin position="61"/>
        <end position="79"/>
    </location>
</feature>
<dbReference type="PANTHER" id="PTHR39084:SF1">
    <property type="entry name" value="DUF4010 DOMAIN-CONTAINING PROTEIN"/>
    <property type="match status" value="1"/>
</dbReference>
<dbReference type="PANTHER" id="PTHR39084">
    <property type="entry name" value="MEMBRANE PROTEIN-RELATED"/>
    <property type="match status" value="1"/>
</dbReference>
<dbReference type="InterPro" id="IPR003416">
    <property type="entry name" value="MgtC/SapB/SrpB/YhiD_fam"/>
</dbReference>
<sequence length="438" mass="45116">MPHPVVGPAAHSGVGVPLGVVLQGLLDETLGGVETHVVEFAVALVLGLFLGLEREWSQKDAGIRTFALLSLLGAILTVLGEPLLLASGGLLVLVMGVLLAVRSLISEDTETGLSLTTSVSMFVAYGVGVLVVSGFLLESVTVAVLSSLLLVLKRELHQFAWALSREEVRSATEFAIIAFVVFPLIPRESFGPWNAVDARTVWLLVIAVSGIGFVNYVMLRRYEGKGIAVTGFFGGLVNSTAVVAELTRRVAGAGSMRAVAVGSILLANAAMALRNAIIVVPFVPDAAPLVVVPLGAMTVAGVLLSTHVADWDRPVETDLASPFSLSSAVAFGGLFLVILVGTAGAQAVFGTRGFLTSTFLAGFVSSGTATATAVALAAAGQVPVRQAMWGVLAGTLSSVLVKIGLATVVDRSLFVPALLWNGLLVAVGLVSALAVLYA</sequence>
<dbReference type="Pfam" id="PF13194">
    <property type="entry name" value="DUF4010"/>
    <property type="match status" value="1"/>
</dbReference>
<evidence type="ECO:0000256" key="1">
    <source>
        <dbReference type="ARBA" id="ARBA00004651"/>
    </source>
</evidence>
<comment type="subcellular location">
    <subcellularLocation>
        <location evidence="1">Cell membrane</location>
        <topology evidence="1">Multi-pass membrane protein</topology>
    </subcellularLocation>
</comment>
<dbReference type="InterPro" id="IPR049177">
    <property type="entry name" value="MgtC_SapB_SrpB_YhiD_N"/>
</dbReference>
<dbReference type="InterPro" id="IPR025105">
    <property type="entry name" value="DUF4010"/>
</dbReference>
<evidence type="ECO:0000256" key="2">
    <source>
        <dbReference type="ARBA" id="ARBA00022475"/>
    </source>
</evidence>
<keyword evidence="3 6" id="KW-0812">Transmembrane</keyword>
<feature type="transmembrane region" description="Helical" evidence="6">
    <location>
        <begin position="256"/>
        <end position="277"/>
    </location>
</feature>
<reference evidence="9 10" key="1">
    <citation type="journal article" date="2019" name="Int. J. Syst. Evol. Microbiol.">
        <title>The Global Catalogue of Microorganisms (GCM) 10K type strain sequencing project: providing services to taxonomists for standard genome sequencing and annotation.</title>
        <authorList>
            <consortium name="The Broad Institute Genomics Platform"/>
            <consortium name="The Broad Institute Genome Sequencing Center for Infectious Disease"/>
            <person name="Wu L."/>
            <person name="Ma J."/>
        </authorList>
    </citation>
    <scope>NUCLEOTIDE SEQUENCE [LARGE SCALE GENOMIC DNA]</scope>
    <source>
        <strain evidence="9 10">CGMCC 1.12237</strain>
    </source>
</reference>
<proteinExistence type="predicted"/>
<dbReference type="GO" id="GO:0005886">
    <property type="term" value="C:plasma membrane"/>
    <property type="evidence" value="ECO:0007669"/>
    <property type="project" value="UniProtKB-SubCell"/>
</dbReference>
<gene>
    <name evidence="9" type="ORF">ACFPJ5_09940</name>
</gene>
<keyword evidence="2" id="KW-1003">Cell membrane</keyword>
<feature type="transmembrane region" description="Helical" evidence="6">
    <location>
        <begin position="360"/>
        <end position="380"/>
    </location>
</feature>
<feature type="transmembrane region" description="Helical" evidence="6">
    <location>
        <begin position="328"/>
        <end position="348"/>
    </location>
</feature>
<dbReference type="EMBL" id="JBHSKX010000002">
    <property type="protein sequence ID" value="MFC5367262.1"/>
    <property type="molecule type" value="Genomic_DNA"/>
</dbReference>
<feature type="domain" description="DUF4010" evidence="8">
    <location>
        <begin position="206"/>
        <end position="408"/>
    </location>
</feature>
<keyword evidence="4 6" id="KW-1133">Transmembrane helix</keyword>
<evidence type="ECO:0000256" key="3">
    <source>
        <dbReference type="ARBA" id="ARBA00022692"/>
    </source>
</evidence>
<feature type="transmembrane region" description="Helical" evidence="6">
    <location>
        <begin position="85"/>
        <end position="105"/>
    </location>
</feature>
<name>A0ABD5RB89_9EURY</name>
<keyword evidence="10" id="KW-1185">Reference proteome</keyword>